<dbReference type="Proteomes" id="UP000281813">
    <property type="component" value="Unassembled WGS sequence"/>
</dbReference>
<gene>
    <name evidence="7" type="ORF">D8M05_07210</name>
</gene>
<dbReference type="NCBIfam" id="TIGR01378">
    <property type="entry name" value="thi_PPkinase"/>
    <property type="match status" value="1"/>
</dbReference>
<keyword evidence="2" id="KW-0547">Nucleotide-binding</keyword>
<dbReference type="InterPro" id="IPR036371">
    <property type="entry name" value="TPK_B1-bd_sf"/>
</dbReference>
<dbReference type="InterPro" id="IPR007371">
    <property type="entry name" value="TPK_catalytic"/>
</dbReference>
<dbReference type="GO" id="GO:0016301">
    <property type="term" value="F:kinase activity"/>
    <property type="evidence" value="ECO:0007669"/>
    <property type="project" value="UniProtKB-KW"/>
</dbReference>
<dbReference type="CDD" id="cd07995">
    <property type="entry name" value="TPK"/>
    <property type="match status" value="1"/>
</dbReference>
<evidence type="ECO:0000313" key="7">
    <source>
        <dbReference type="EMBL" id="RKQ16263.1"/>
    </source>
</evidence>
<organism evidence="7 8">
    <name type="scientific">Oceanobacillus bengalensis</name>
    <dbReference type="NCBI Taxonomy" id="1435466"/>
    <lineage>
        <taxon>Bacteria</taxon>
        <taxon>Bacillati</taxon>
        <taxon>Bacillota</taxon>
        <taxon>Bacilli</taxon>
        <taxon>Bacillales</taxon>
        <taxon>Bacillaceae</taxon>
        <taxon>Oceanobacillus</taxon>
    </lineage>
</organism>
<reference evidence="7 8" key="1">
    <citation type="journal article" date="2015" name="Antonie Van Leeuwenhoek">
        <title>Oceanobacillus bengalensis sp. nov., a bacterium isolated from seawater of the Bay of Bengal.</title>
        <authorList>
            <person name="Yongchang O."/>
            <person name="Xiang W."/>
            <person name="Wang G."/>
        </authorList>
    </citation>
    <scope>NUCLEOTIDE SEQUENCE [LARGE SCALE GENOMIC DNA]</scope>
    <source>
        <strain evidence="7 8">MCCC 1K00260</strain>
    </source>
</reference>
<feature type="domain" description="Thiamin pyrophosphokinase thiamin-binding" evidence="6">
    <location>
        <begin position="142"/>
        <end position="208"/>
    </location>
</feature>
<dbReference type="RefSeq" id="WP_121130137.1">
    <property type="nucleotide sequence ID" value="NZ_JBHUFK010000007.1"/>
</dbReference>
<dbReference type="GO" id="GO:0006772">
    <property type="term" value="P:thiamine metabolic process"/>
    <property type="evidence" value="ECO:0007669"/>
    <property type="project" value="UniProtKB-UniRule"/>
</dbReference>
<dbReference type="PANTHER" id="PTHR41299">
    <property type="entry name" value="THIAMINE PYROPHOSPHOKINASE"/>
    <property type="match status" value="1"/>
</dbReference>
<evidence type="ECO:0000313" key="8">
    <source>
        <dbReference type="Proteomes" id="UP000281813"/>
    </source>
</evidence>
<dbReference type="GO" id="GO:0005524">
    <property type="term" value="F:ATP binding"/>
    <property type="evidence" value="ECO:0007669"/>
    <property type="project" value="UniProtKB-KW"/>
</dbReference>
<name>A0A494Z1J8_9BACI</name>
<dbReference type="SMART" id="SM00983">
    <property type="entry name" value="TPK_B1_binding"/>
    <property type="match status" value="1"/>
</dbReference>
<protein>
    <recommendedName>
        <fullName evidence="5">Thiamine diphosphokinase</fullName>
        <ecNumber evidence="5">2.7.6.2</ecNumber>
    </recommendedName>
</protein>
<evidence type="ECO:0000256" key="2">
    <source>
        <dbReference type="ARBA" id="ARBA00022741"/>
    </source>
</evidence>
<dbReference type="AlphaFoldDB" id="A0A494Z1J8"/>
<keyword evidence="8" id="KW-1185">Reference proteome</keyword>
<dbReference type="Pfam" id="PF04265">
    <property type="entry name" value="TPK_B1_binding"/>
    <property type="match status" value="1"/>
</dbReference>
<keyword evidence="1 7" id="KW-0808">Transferase</keyword>
<evidence type="ECO:0000256" key="5">
    <source>
        <dbReference type="NCBIfam" id="TIGR01378"/>
    </source>
</evidence>
<evidence type="ECO:0000256" key="4">
    <source>
        <dbReference type="ARBA" id="ARBA00022840"/>
    </source>
</evidence>
<dbReference type="OrthoDB" id="9804377at2"/>
<dbReference type="Pfam" id="PF04263">
    <property type="entry name" value="TPK_catalytic"/>
    <property type="match status" value="1"/>
</dbReference>
<dbReference type="EMBL" id="RBZO01000009">
    <property type="protein sequence ID" value="RKQ16263.1"/>
    <property type="molecule type" value="Genomic_DNA"/>
</dbReference>
<keyword evidence="3 7" id="KW-0418">Kinase</keyword>
<dbReference type="PANTHER" id="PTHR41299:SF1">
    <property type="entry name" value="THIAMINE PYROPHOSPHOKINASE"/>
    <property type="match status" value="1"/>
</dbReference>
<dbReference type="InterPro" id="IPR053149">
    <property type="entry name" value="TPK"/>
</dbReference>
<evidence type="ECO:0000256" key="1">
    <source>
        <dbReference type="ARBA" id="ARBA00022679"/>
    </source>
</evidence>
<dbReference type="InterPro" id="IPR036759">
    <property type="entry name" value="TPK_catalytic_sf"/>
</dbReference>
<dbReference type="GO" id="GO:0009229">
    <property type="term" value="P:thiamine diphosphate biosynthetic process"/>
    <property type="evidence" value="ECO:0007669"/>
    <property type="project" value="InterPro"/>
</dbReference>
<evidence type="ECO:0000256" key="3">
    <source>
        <dbReference type="ARBA" id="ARBA00022777"/>
    </source>
</evidence>
<dbReference type="GO" id="GO:0004788">
    <property type="term" value="F:thiamine diphosphokinase activity"/>
    <property type="evidence" value="ECO:0007669"/>
    <property type="project" value="UniProtKB-UniRule"/>
</dbReference>
<accession>A0A494Z1J8</accession>
<dbReference type="EC" id="2.7.6.2" evidence="5"/>
<dbReference type="GO" id="GO:0030975">
    <property type="term" value="F:thiamine binding"/>
    <property type="evidence" value="ECO:0007669"/>
    <property type="project" value="InterPro"/>
</dbReference>
<evidence type="ECO:0000259" key="6">
    <source>
        <dbReference type="SMART" id="SM00983"/>
    </source>
</evidence>
<sequence>MISVAIVANGPIESIPDLRIYQKDIDCWIGADRGAFVLAEQGISMEYAIGDFDSIDEQEKESLKEHTNSYREFPAEKNETDLELAVRQALELEPTKIYFFGVTGGRLDHEIANIQLLYQIRKKGVQGIIIDKQNYIELTFPGTYHLTQDESYENISFIPFSSEVEGITLTNFYYPLENKTISWGSTRCISNKLLSNNGTFSFSKGILLFVKSRNVILP</sequence>
<keyword evidence="4" id="KW-0067">ATP-binding</keyword>
<dbReference type="InterPro" id="IPR007373">
    <property type="entry name" value="Thiamin_PyroPKinase_B1-bd"/>
</dbReference>
<dbReference type="InterPro" id="IPR006282">
    <property type="entry name" value="Thi_PPkinase"/>
</dbReference>
<dbReference type="SUPFAM" id="SSF63999">
    <property type="entry name" value="Thiamin pyrophosphokinase, catalytic domain"/>
    <property type="match status" value="1"/>
</dbReference>
<dbReference type="SUPFAM" id="SSF63862">
    <property type="entry name" value="Thiamin pyrophosphokinase, substrate-binding domain"/>
    <property type="match status" value="1"/>
</dbReference>
<dbReference type="Gene3D" id="3.40.50.10240">
    <property type="entry name" value="Thiamin pyrophosphokinase, catalytic domain"/>
    <property type="match status" value="1"/>
</dbReference>
<proteinExistence type="predicted"/>
<comment type="caution">
    <text evidence="7">The sequence shown here is derived from an EMBL/GenBank/DDBJ whole genome shotgun (WGS) entry which is preliminary data.</text>
</comment>